<dbReference type="GO" id="GO:0006633">
    <property type="term" value="P:fatty acid biosynthetic process"/>
    <property type="evidence" value="ECO:0007669"/>
    <property type="project" value="UniProtKB-UniRule"/>
</dbReference>
<evidence type="ECO:0000256" key="10">
    <source>
        <dbReference type="ARBA" id="ARBA00022833"/>
    </source>
</evidence>
<evidence type="ECO:0000256" key="5">
    <source>
        <dbReference type="ARBA" id="ARBA00022490"/>
    </source>
</evidence>
<evidence type="ECO:0000256" key="15">
    <source>
        <dbReference type="HAMAP-Rule" id="MF_00388"/>
    </source>
</evidence>
<dbReference type="NCBIfam" id="NF000582">
    <property type="entry name" value="PRK00006.1"/>
    <property type="match status" value="1"/>
</dbReference>
<dbReference type="Gene3D" id="3.30.230.20">
    <property type="entry name" value="lpxc deacetylase, domain 1"/>
    <property type="match status" value="1"/>
</dbReference>
<feature type="binding site" evidence="15">
    <location>
        <position position="79"/>
    </location>
    <ligand>
        <name>Zn(2+)</name>
        <dbReference type="ChEBI" id="CHEBI:29105"/>
    </ligand>
</feature>
<evidence type="ECO:0000313" key="18">
    <source>
        <dbReference type="Proteomes" id="UP000253426"/>
    </source>
</evidence>
<dbReference type="OrthoDB" id="9772788at2"/>
<comment type="caution">
    <text evidence="17">The sequence shown here is derived from an EMBL/GenBank/DDBJ whole genome shotgun (WGS) entry which is preliminary data.</text>
</comment>
<comment type="cofactor">
    <cofactor evidence="1 15">
        <name>Zn(2+)</name>
        <dbReference type="ChEBI" id="CHEBI:29105"/>
    </cofactor>
</comment>
<keyword evidence="9 15" id="KW-0378">Hydrolase</keyword>
<dbReference type="HAMAP" id="MF_00388">
    <property type="entry name" value="LpxC"/>
    <property type="match status" value="1"/>
</dbReference>
<dbReference type="HAMAP" id="MF_00406">
    <property type="entry name" value="FabZ"/>
    <property type="match status" value="1"/>
</dbReference>
<comment type="similarity">
    <text evidence="16">Belongs to the thioester dehydratase family. FabZ subfamily.</text>
</comment>
<keyword evidence="10 15" id="KW-0862">Zinc</keyword>
<dbReference type="Pfam" id="PF03331">
    <property type="entry name" value="LpxC"/>
    <property type="match status" value="1"/>
</dbReference>
<dbReference type="NCBIfam" id="NF009667">
    <property type="entry name" value="PRK13188.1"/>
    <property type="match status" value="1"/>
</dbReference>
<dbReference type="GO" id="GO:0016020">
    <property type="term" value="C:membrane"/>
    <property type="evidence" value="ECO:0007669"/>
    <property type="project" value="GOC"/>
</dbReference>
<evidence type="ECO:0000256" key="14">
    <source>
        <dbReference type="ARBA" id="ARBA00025049"/>
    </source>
</evidence>
<dbReference type="InterPro" id="IPR004463">
    <property type="entry name" value="UDP-acyl_GlcNac_deAcase"/>
</dbReference>
<gene>
    <name evidence="16" type="primary">fabZ</name>
    <name evidence="15" type="synonym">lpxC</name>
    <name evidence="17" type="ORF">DES53_11354</name>
</gene>
<dbReference type="InterPro" id="IPR011334">
    <property type="entry name" value="UDP-acyl_GlcNac_deAcase_C"/>
</dbReference>
<reference evidence="17 18" key="1">
    <citation type="submission" date="2018-06" db="EMBL/GenBank/DDBJ databases">
        <title>Genomic Encyclopedia of Type Strains, Phase IV (KMG-IV): sequencing the most valuable type-strain genomes for metagenomic binning, comparative biology and taxonomic classification.</title>
        <authorList>
            <person name="Goeker M."/>
        </authorList>
    </citation>
    <scope>NUCLEOTIDE SEQUENCE [LARGE SCALE GENOMIC DNA]</scope>
    <source>
        <strain evidence="17 18">DSM 25532</strain>
    </source>
</reference>
<dbReference type="GO" id="GO:0046872">
    <property type="term" value="F:metal ion binding"/>
    <property type="evidence" value="ECO:0007669"/>
    <property type="project" value="UniProtKB-KW"/>
</dbReference>
<dbReference type="EC" id="4.2.1.59" evidence="16"/>
<comment type="similarity">
    <text evidence="15">Belongs to the LpxC family.</text>
</comment>
<dbReference type="InterPro" id="IPR029069">
    <property type="entry name" value="HotDog_dom_sf"/>
</dbReference>
<evidence type="ECO:0000256" key="3">
    <source>
        <dbReference type="ARBA" id="ARBA00004496"/>
    </source>
</evidence>
<dbReference type="Gene3D" id="3.10.129.10">
    <property type="entry name" value="Hotdog Thioesterase"/>
    <property type="match status" value="1"/>
</dbReference>
<evidence type="ECO:0000256" key="13">
    <source>
        <dbReference type="ARBA" id="ARBA00024535"/>
    </source>
</evidence>
<keyword evidence="7 15" id="KW-0441">Lipid A biosynthesis</keyword>
<comment type="function">
    <text evidence="14 16">Involved in unsaturated fatty acids biosynthesis. Catalyzes the dehydration of short chain beta-hydroxyacyl-ACPs and long chain saturated and unsaturated beta-hydroxyacyl-ACPs.</text>
</comment>
<feature type="active site" description="Proton donor" evidence="15">
    <location>
        <position position="263"/>
    </location>
</feature>
<evidence type="ECO:0000256" key="7">
    <source>
        <dbReference type="ARBA" id="ARBA00022556"/>
    </source>
</evidence>
<evidence type="ECO:0000313" key="17">
    <source>
        <dbReference type="EMBL" id="RBP37672.1"/>
    </source>
</evidence>
<dbReference type="Proteomes" id="UP000253426">
    <property type="component" value="Unassembled WGS sequence"/>
</dbReference>
<evidence type="ECO:0000256" key="11">
    <source>
        <dbReference type="ARBA" id="ARBA00023098"/>
    </source>
</evidence>
<comment type="function">
    <text evidence="2 15">Catalyzes the hydrolysis of UDP-3-O-myristoyl-N-acetylglucosamine to form UDP-3-O-myristoylglucosamine and acetate, the committed step in lipid A biosynthesis.</text>
</comment>
<dbReference type="PANTHER" id="PTHR33694:SF1">
    <property type="entry name" value="UDP-3-O-ACYL-N-ACETYLGLUCOSAMINE DEACETYLASE 1, MITOCHONDRIAL-RELATED"/>
    <property type="match status" value="1"/>
</dbReference>
<dbReference type="EMBL" id="QNRR01000013">
    <property type="protein sequence ID" value="RBP37672.1"/>
    <property type="molecule type" value="Genomic_DNA"/>
</dbReference>
<comment type="catalytic activity">
    <reaction evidence="13 15">
        <text>a UDP-3-O-[(3R)-3-hydroxyacyl]-N-acetyl-alpha-D-glucosamine + H2O = a UDP-3-O-[(3R)-3-hydroxyacyl]-alpha-D-glucosamine + acetate</text>
        <dbReference type="Rhea" id="RHEA:67816"/>
        <dbReference type="ChEBI" id="CHEBI:15377"/>
        <dbReference type="ChEBI" id="CHEBI:30089"/>
        <dbReference type="ChEBI" id="CHEBI:137740"/>
        <dbReference type="ChEBI" id="CHEBI:173225"/>
        <dbReference type="EC" id="3.5.1.108"/>
    </reaction>
</comment>
<dbReference type="SUPFAM" id="SSF54211">
    <property type="entry name" value="Ribosomal protein S5 domain 2-like"/>
    <property type="match status" value="2"/>
</dbReference>
<comment type="pathway">
    <text evidence="4 15">Glycolipid biosynthesis; lipid IV(A) biosynthesis; lipid IV(A) from (3R)-3-hydroxytetradecanoyl-[acyl-carrier-protein] and UDP-N-acetyl-alpha-D-glucosamine: step 2/6.</text>
</comment>
<dbReference type="InterPro" id="IPR010084">
    <property type="entry name" value="FabZ"/>
</dbReference>
<keyword evidence="8 15" id="KW-0479">Metal-binding</keyword>
<dbReference type="CDD" id="cd01288">
    <property type="entry name" value="FabZ"/>
    <property type="match status" value="1"/>
</dbReference>
<evidence type="ECO:0000256" key="2">
    <source>
        <dbReference type="ARBA" id="ARBA00002923"/>
    </source>
</evidence>
<keyword evidence="5 16" id="KW-0963">Cytoplasm</keyword>
<dbReference type="InterPro" id="IPR020568">
    <property type="entry name" value="Ribosomal_Su5_D2-typ_SF"/>
</dbReference>
<dbReference type="SUPFAM" id="SSF54637">
    <property type="entry name" value="Thioesterase/thiol ester dehydrase-isomerase"/>
    <property type="match status" value="1"/>
</dbReference>
<dbReference type="PANTHER" id="PTHR33694">
    <property type="entry name" value="UDP-3-O-ACYL-N-ACETYLGLUCOSAMINE DEACETYLASE 1, MITOCHONDRIAL-RELATED"/>
    <property type="match status" value="1"/>
</dbReference>
<dbReference type="Pfam" id="PF07977">
    <property type="entry name" value="FabA"/>
    <property type="match status" value="1"/>
</dbReference>
<evidence type="ECO:0000256" key="12">
    <source>
        <dbReference type="ARBA" id="ARBA00023239"/>
    </source>
</evidence>
<comment type="catalytic activity">
    <reaction evidence="16">
        <text>a (3R)-hydroxyacyl-[ACP] = a (2E)-enoyl-[ACP] + H2O</text>
        <dbReference type="Rhea" id="RHEA:13097"/>
        <dbReference type="Rhea" id="RHEA-COMP:9925"/>
        <dbReference type="Rhea" id="RHEA-COMP:9945"/>
        <dbReference type="ChEBI" id="CHEBI:15377"/>
        <dbReference type="ChEBI" id="CHEBI:78784"/>
        <dbReference type="ChEBI" id="CHEBI:78827"/>
        <dbReference type="EC" id="4.2.1.59"/>
    </reaction>
</comment>
<sequence>MSDRQHTLAKPASIEGTSLHTGEKVTLTIQPAPENFGFKFRRMDIEDKPLIDASIEKVQKVERATTIADGGVNVHTVEHVLSALTGMGVDNAIIEMDAQEPPIVDGSSLPFVQLIKQAGIVAQEERRRVFEVREPIHIESRDGSLLTVVPDKKFRISCTNVGPQGRATQFFSTEITPEIYEKEVAPARTFTFYEDIAHLMEKGLIKGGTLESAIVIRGETAWTKHPLRFAEEFVRHKILDIVGDLTLLGRRILGHVIAVRPGHGPNAELTRALHKSYSEMRAMVPVPLSLPSGEAVLDINEVMRILPHRYPFLLVDRIVGFEGENKCTGVKNVTINEPFFQGHFPGHPVMPGVLQLEAMAQVASILLLRTPGNQGKIGYFMSADNVKWRRPVMPGDTLLIEAELLKVKRSIGQARGRCIVNGQVVSEADLMFSLLDR</sequence>
<dbReference type="GO" id="GO:0103117">
    <property type="term" value="F:UDP-3-O-acyl-N-acetylglucosamine deacetylase activity"/>
    <property type="evidence" value="ECO:0007669"/>
    <property type="project" value="UniProtKB-UniRule"/>
</dbReference>
<feature type="binding site" evidence="15">
    <location>
        <position position="240"/>
    </location>
    <ligand>
        <name>Zn(2+)</name>
        <dbReference type="ChEBI" id="CHEBI:29105"/>
    </ligand>
</feature>
<dbReference type="GO" id="GO:0009245">
    <property type="term" value="P:lipid A biosynthetic process"/>
    <property type="evidence" value="ECO:0007669"/>
    <property type="project" value="UniProtKB-UniRule"/>
</dbReference>
<evidence type="ECO:0000256" key="4">
    <source>
        <dbReference type="ARBA" id="ARBA00005002"/>
    </source>
</evidence>
<dbReference type="GO" id="GO:0005737">
    <property type="term" value="C:cytoplasm"/>
    <property type="evidence" value="ECO:0007669"/>
    <property type="project" value="UniProtKB-SubCell"/>
</dbReference>
<dbReference type="AlphaFoldDB" id="A0A366H842"/>
<evidence type="ECO:0000256" key="6">
    <source>
        <dbReference type="ARBA" id="ARBA00022516"/>
    </source>
</evidence>
<evidence type="ECO:0000256" key="9">
    <source>
        <dbReference type="ARBA" id="ARBA00022801"/>
    </source>
</evidence>
<protein>
    <recommendedName>
        <fullName evidence="15 16">Multifunctional fusion protein</fullName>
    </recommendedName>
    <domain>
        <recommendedName>
            <fullName evidence="16">3-hydroxyacyl-[acyl-carrier-protein] dehydratase FabZ</fullName>
            <ecNumber evidence="16">4.2.1.59</ecNumber>
        </recommendedName>
        <alternativeName>
            <fullName evidence="16">(3R)-hydroxymyristoyl-[acyl-carrier-protein] dehydratase</fullName>
        </alternativeName>
        <alternativeName>
            <fullName evidence="16">Beta-hydroxyacyl-ACP dehydratase</fullName>
            <shortName evidence="16">(3R)-hydroxymyristoyl-ACP dehydrase</shortName>
        </alternativeName>
    </domain>
    <domain>
        <recommendedName>
            <fullName evidence="15">UDP-3-O-acyl-N-acetylglucosamine deacetylase</fullName>
            <shortName evidence="15">UDP-3-O-acyl-GlcNAc deacetylase</shortName>
            <ecNumber evidence="15">3.5.1.108</ecNumber>
        </recommendedName>
        <alternativeName>
            <fullName evidence="15">UDP-3-O-[R-3-hydroxymyristoyl]-N-acetylglucosamine deacetylase</fullName>
        </alternativeName>
    </domain>
</protein>
<accession>A0A366H842</accession>
<dbReference type="EC" id="3.5.1.108" evidence="15"/>
<dbReference type="Gene3D" id="3.30.1700.10">
    <property type="entry name" value="lpxc deacetylase, domain 2"/>
    <property type="match status" value="1"/>
</dbReference>
<dbReference type="RefSeq" id="WP_113961372.1">
    <property type="nucleotide sequence ID" value="NZ_QNRR01000013.1"/>
</dbReference>
<keyword evidence="11 15" id="KW-0443">Lipid metabolism</keyword>
<feature type="binding site" evidence="15">
    <location>
        <position position="236"/>
    </location>
    <ligand>
        <name>Zn(2+)</name>
        <dbReference type="ChEBI" id="CHEBI:29105"/>
    </ligand>
</feature>
<evidence type="ECO:0000256" key="16">
    <source>
        <dbReference type="HAMAP-Rule" id="MF_00406"/>
    </source>
</evidence>
<proteinExistence type="inferred from homology"/>
<evidence type="ECO:0000256" key="8">
    <source>
        <dbReference type="ARBA" id="ARBA00022723"/>
    </source>
</evidence>
<feature type="active site" evidence="16">
    <location>
        <position position="343"/>
    </location>
</feature>
<dbReference type="InterPro" id="IPR015870">
    <property type="entry name" value="UDP-acyl_N-AcGlcN_deAcase_N"/>
</dbReference>
<dbReference type="NCBIfam" id="TIGR01750">
    <property type="entry name" value="fabZ"/>
    <property type="match status" value="1"/>
</dbReference>
<dbReference type="NCBIfam" id="TIGR00325">
    <property type="entry name" value="lpxC"/>
    <property type="match status" value="1"/>
</dbReference>
<keyword evidence="6 15" id="KW-0444">Lipid biosynthesis</keyword>
<keyword evidence="18" id="KW-1185">Reference proteome</keyword>
<organism evidence="17 18">
    <name type="scientific">Roseimicrobium gellanilyticum</name>
    <dbReference type="NCBI Taxonomy" id="748857"/>
    <lineage>
        <taxon>Bacteria</taxon>
        <taxon>Pseudomonadati</taxon>
        <taxon>Verrucomicrobiota</taxon>
        <taxon>Verrucomicrobiia</taxon>
        <taxon>Verrucomicrobiales</taxon>
        <taxon>Verrucomicrobiaceae</taxon>
        <taxon>Roseimicrobium</taxon>
    </lineage>
</organism>
<dbReference type="UniPathway" id="UPA00359">
    <property type="reaction ID" value="UER00478"/>
</dbReference>
<dbReference type="FunFam" id="3.10.129.10:FF:000001">
    <property type="entry name" value="3-hydroxyacyl-[acyl-carrier-protein] dehydratase FabZ"/>
    <property type="match status" value="1"/>
</dbReference>
<evidence type="ECO:0000256" key="1">
    <source>
        <dbReference type="ARBA" id="ARBA00001947"/>
    </source>
</evidence>
<name>A0A366H842_9BACT</name>
<dbReference type="GO" id="GO:0019171">
    <property type="term" value="F:(3R)-hydroxyacyl-[acyl-carrier-protein] dehydratase activity"/>
    <property type="evidence" value="ECO:0007669"/>
    <property type="project" value="UniProtKB-EC"/>
</dbReference>
<keyword evidence="12 16" id="KW-0456">Lyase</keyword>
<comment type="subcellular location">
    <subcellularLocation>
        <location evidence="3 16">Cytoplasm</location>
    </subcellularLocation>
</comment>
<dbReference type="InterPro" id="IPR013114">
    <property type="entry name" value="FabA_FabZ"/>
</dbReference>